<comment type="similarity">
    <text evidence="2">Belongs to the plant tobamovirus multiplication TOM1 protein family.</text>
</comment>
<evidence type="ECO:0000313" key="9">
    <source>
        <dbReference type="Proteomes" id="UP001491310"/>
    </source>
</evidence>
<evidence type="ECO:0000256" key="5">
    <source>
        <dbReference type="ARBA" id="ARBA00023136"/>
    </source>
</evidence>
<feature type="transmembrane region" description="Helical" evidence="6">
    <location>
        <begin position="258"/>
        <end position="276"/>
    </location>
</feature>
<feature type="transmembrane region" description="Helical" evidence="6">
    <location>
        <begin position="32"/>
        <end position="53"/>
    </location>
</feature>
<protein>
    <recommendedName>
        <fullName evidence="7">THH1/TOM1/TOM3 domain-containing protein</fullName>
    </recommendedName>
</protein>
<comment type="caution">
    <text evidence="8">The sequence shown here is derived from an EMBL/GenBank/DDBJ whole genome shotgun (WGS) entry which is preliminary data.</text>
</comment>
<organism evidence="8 9">
    <name type="scientific">Coccomyxa subellipsoidea</name>
    <dbReference type="NCBI Taxonomy" id="248742"/>
    <lineage>
        <taxon>Eukaryota</taxon>
        <taxon>Viridiplantae</taxon>
        <taxon>Chlorophyta</taxon>
        <taxon>core chlorophytes</taxon>
        <taxon>Trebouxiophyceae</taxon>
        <taxon>Trebouxiophyceae incertae sedis</taxon>
        <taxon>Coccomyxaceae</taxon>
        <taxon>Coccomyxa</taxon>
    </lineage>
</organism>
<feature type="transmembrane region" description="Helical" evidence="6">
    <location>
        <begin position="69"/>
        <end position="87"/>
    </location>
</feature>
<feature type="domain" description="THH1/TOM1/TOM3" evidence="7">
    <location>
        <begin position="17"/>
        <end position="291"/>
    </location>
</feature>
<keyword evidence="4 6" id="KW-1133">Transmembrane helix</keyword>
<keyword evidence="5 6" id="KW-0472">Membrane</keyword>
<accession>A0ABR2Z1M6</accession>
<evidence type="ECO:0000256" key="6">
    <source>
        <dbReference type="SAM" id="Phobius"/>
    </source>
</evidence>
<dbReference type="EMBL" id="JALJOT010000001">
    <property type="protein sequence ID" value="KAK9918099.1"/>
    <property type="molecule type" value="Genomic_DNA"/>
</dbReference>
<feature type="transmembrane region" description="Helical" evidence="6">
    <location>
        <begin position="99"/>
        <end position="123"/>
    </location>
</feature>
<name>A0ABR2Z1M6_9CHLO</name>
<feature type="transmembrane region" description="Helical" evidence="6">
    <location>
        <begin position="135"/>
        <end position="158"/>
    </location>
</feature>
<feature type="transmembrane region" description="Helical" evidence="6">
    <location>
        <begin position="170"/>
        <end position="194"/>
    </location>
</feature>
<dbReference type="PANTHER" id="PTHR31142:SF3">
    <property type="entry name" value="THH1_TOM1_TOM3 DOMAIN-CONTAINING PROTEIN"/>
    <property type="match status" value="1"/>
</dbReference>
<evidence type="ECO:0000259" key="7">
    <source>
        <dbReference type="Pfam" id="PF06454"/>
    </source>
</evidence>
<evidence type="ECO:0000256" key="1">
    <source>
        <dbReference type="ARBA" id="ARBA00004127"/>
    </source>
</evidence>
<evidence type="ECO:0000256" key="3">
    <source>
        <dbReference type="ARBA" id="ARBA00022692"/>
    </source>
</evidence>
<gene>
    <name evidence="8" type="ORF">WJX75_001314</name>
</gene>
<comment type="subcellular location">
    <subcellularLocation>
        <location evidence="1">Endomembrane system</location>
        <topology evidence="1">Multi-pass membrane protein</topology>
    </subcellularLocation>
</comment>
<evidence type="ECO:0000256" key="2">
    <source>
        <dbReference type="ARBA" id="ARBA00006779"/>
    </source>
</evidence>
<dbReference type="Proteomes" id="UP001491310">
    <property type="component" value="Unassembled WGS sequence"/>
</dbReference>
<keyword evidence="9" id="KW-1185">Reference proteome</keyword>
<sequence length="294" mass="33464">MHLQKVFLSDELLKHLPSWWEDIDDDLKWQEYSFVVLSAAYGLLTLVALVQLVRIQRRVPEYGWTTQKVFHLLNAFVCLLRCVVFALRDKVQQIEPEALQYVLLDLPGLLFFTTYTLLVLFWAEIYHQARSLPTASLRPLFLAFNAVVYAVQIALWVLTGLAQSSSTHNLLRVASCGFLAIVSICAAVGFLVYGGRLFLMLRRFPIESRGRRKKLREVGCVTAICAACFTLRAVIVAWSAFDADDADLDVLDHPLLNVVYYTACELVPSALVLYILRKLPPRRSQQGYQQIPVR</sequence>
<dbReference type="PANTHER" id="PTHR31142">
    <property type="entry name" value="TOBAMOVIRUS MULTIPLICATION PROTEIN 1-LIKE ISOFORM X1"/>
    <property type="match status" value="1"/>
</dbReference>
<evidence type="ECO:0000313" key="8">
    <source>
        <dbReference type="EMBL" id="KAK9918099.1"/>
    </source>
</evidence>
<reference evidence="8 9" key="1">
    <citation type="journal article" date="2024" name="Nat. Commun.">
        <title>Phylogenomics reveals the evolutionary origins of lichenization in chlorophyte algae.</title>
        <authorList>
            <person name="Puginier C."/>
            <person name="Libourel C."/>
            <person name="Otte J."/>
            <person name="Skaloud P."/>
            <person name="Haon M."/>
            <person name="Grisel S."/>
            <person name="Petersen M."/>
            <person name="Berrin J.G."/>
            <person name="Delaux P.M."/>
            <person name="Dal Grande F."/>
            <person name="Keller J."/>
        </authorList>
    </citation>
    <scope>NUCLEOTIDE SEQUENCE [LARGE SCALE GENOMIC DNA]</scope>
    <source>
        <strain evidence="8 9">SAG 216-7</strain>
    </source>
</reference>
<proteinExistence type="inferred from homology"/>
<dbReference type="InterPro" id="IPR040226">
    <property type="entry name" value="THH1/TOM1/TOM3"/>
</dbReference>
<feature type="transmembrane region" description="Helical" evidence="6">
    <location>
        <begin position="215"/>
        <end position="238"/>
    </location>
</feature>
<evidence type="ECO:0000256" key="4">
    <source>
        <dbReference type="ARBA" id="ARBA00022989"/>
    </source>
</evidence>
<dbReference type="InterPro" id="IPR009457">
    <property type="entry name" value="THH1/TOM1/TOM3_dom"/>
</dbReference>
<dbReference type="Pfam" id="PF06454">
    <property type="entry name" value="THH1_TOM1-3_dom"/>
    <property type="match status" value="1"/>
</dbReference>
<keyword evidence="3 6" id="KW-0812">Transmembrane</keyword>